<dbReference type="AlphaFoldDB" id="A0A918R2S8"/>
<dbReference type="EMBL" id="BMWH01000005">
    <property type="protein sequence ID" value="GGZ82607.1"/>
    <property type="molecule type" value="Genomic_DNA"/>
</dbReference>
<name>A0A918R2S8_9ACTN</name>
<sequence length="55" mass="6307">MPRMPALNGEAVGLVRPYVLAHERRVEHERWQRRQRRRAGLVLAPQGIALPEVVA</sequence>
<reference evidence="1" key="2">
    <citation type="submission" date="2020-09" db="EMBL/GenBank/DDBJ databases">
        <authorList>
            <person name="Sun Q."/>
            <person name="Ohkuma M."/>
        </authorList>
    </citation>
    <scope>NUCLEOTIDE SEQUENCE</scope>
    <source>
        <strain evidence="1">JCM 5016</strain>
    </source>
</reference>
<dbReference type="Proteomes" id="UP000623010">
    <property type="component" value="Unassembled WGS sequence"/>
</dbReference>
<keyword evidence="2" id="KW-1185">Reference proteome</keyword>
<accession>A0A918R2S8</accession>
<proteinExistence type="predicted"/>
<evidence type="ECO:0000313" key="2">
    <source>
        <dbReference type="Proteomes" id="UP000623010"/>
    </source>
</evidence>
<evidence type="ECO:0000313" key="1">
    <source>
        <dbReference type="EMBL" id="GGZ82607.1"/>
    </source>
</evidence>
<organism evidence="1 2">
    <name type="scientific">Streptomyces echinoruber</name>
    <dbReference type="NCBI Taxonomy" id="68898"/>
    <lineage>
        <taxon>Bacteria</taxon>
        <taxon>Bacillati</taxon>
        <taxon>Actinomycetota</taxon>
        <taxon>Actinomycetes</taxon>
        <taxon>Kitasatosporales</taxon>
        <taxon>Streptomycetaceae</taxon>
        <taxon>Streptomyces</taxon>
    </lineage>
</organism>
<gene>
    <name evidence="1" type="ORF">GCM10010389_20740</name>
</gene>
<comment type="caution">
    <text evidence="1">The sequence shown here is derived from an EMBL/GenBank/DDBJ whole genome shotgun (WGS) entry which is preliminary data.</text>
</comment>
<protein>
    <submittedName>
        <fullName evidence="1">Uncharacterized protein</fullName>
    </submittedName>
</protein>
<reference evidence="1" key="1">
    <citation type="journal article" date="2014" name="Int. J. Syst. Evol. Microbiol.">
        <title>Complete genome sequence of Corynebacterium casei LMG S-19264T (=DSM 44701T), isolated from a smear-ripened cheese.</title>
        <authorList>
            <consortium name="US DOE Joint Genome Institute (JGI-PGF)"/>
            <person name="Walter F."/>
            <person name="Albersmeier A."/>
            <person name="Kalinowski J."/>
            <person name="Ruckert C."/>
        </authorList>
    </citation>
    <scope>NUCLEOTIDE SEQUENCE</scope>
    <source>
        <strain evidence="1">JCM 5016</strain>
    </source>
</reference>